<evidence type="ECO:0000256" key="10">
    <source>
        <dbReference type="ARBA" id="ARBA00023027"/>
    </source>
</evidence>
<feature type="binding site" evidence="15">
    <location>
        <position position="116"/>
    </location>
    <ligand>
        <name>NAD(+)</name>
        <dbReference type="ChEBI" id="CHEBI:57540"/>
    </ligand>
</feature>
<dbReference type="InterPro" id="IPR010994">
    <property type="entry name" value="RuvA_2-like"/>
</dbReference>
<feature type="binding site" evidence="15">
    <location>
        <position position="431"/>
    </location>
    <ligand>
        <name>Zn(2+)</name>
        <dbReference type="ChEBI" id="CHEBI:29105"/>
    </ligand>
</feature>
<dbReference type="GO" id="GO:0006281">
    <property type="term" value="P:DNA repair"/>
    <property type="evidence" value="ECO:0007669"/>
    <property type="project" value="UniProtKB-KW"/>
</dbReference>
<dbReference type="InterPro" id="IPR004149">
    <property type="entry name" value="Znf_DNAligase_C4"/>
</dbReference>
<dbReference type="EMBL" id="CP051167">
    <property type="protein sequence ID" value="QIZ70277.1"/>
    <property type="molecule type" value="Genomic_DNA"/>
</dbReference>
<keyword evidence="7 15" id="KW-0227">DNA damage</keyword>
<evidence type="ECO:0000256" key="7">
    <source>
        <dbReference type="ARBA" id="ARBA00022763"/>
    </source>
</evidence>
<dbReference type="Proteomes" id="UP000500857">
    <property type="component" value="Chromosome"/>
</dbReference>
<organism evidence="18 19">
    <name type="scientific">Oxynema aestuarii AP17</name>
    <dbReference type="NCBI Taxonomy" id="2064643"/>
    <lineage>
        <taxon>Bacteria</taxon>
        <taxon>Bacillati</taxon>
        <taxon>Cyanobacteriota</taxon>
        <taxon>Cyanophyceae</taxon>
        <taxon>Oscillatoriophycideae</taxon>
        <taxon>Oscillatoriales</taxon>
        <taxon>Oscillatoriaceae</taxon>
        <taxon>Oxynema</taxon>
        <taxon>Oxynema aestuarii</taxon>
    </lineage>
</organism>
<dbReference type="GO" id="GO:0006260">
    <property type="term" value="P:DNA replication"/>
    <property type="evidence" value="ECO:0007669"/>
    <property type="project" value="UniProtKB-KW"/>
</dbReference>
<dbReference type="InterPro" id="IPR041663">
    <property type="entry name" value="DisA/LigA_HHH"/>
</dbReference>
<evidence type="ECO:0000313" key="19">
    <source>
        <dbReference type="Proteomes" id="UP000500857"/>
    </source>
</evidence>
<dbReference type="AlphaFoldDB" id="A0A6H1TVV0"/>
<evidence type="ECO:0000259" key="17">
    <source>
        <dbReference type="PROSITE" id="PS50172"/>
    </source>
</evidence>
<dbReference type="SUPFAM" id="SSF56091">
    <property type="entry name" value="DNA ligase/mRNA capping enzyme, catalytic domain"/>
    <property type="match status" value="1"/>
</dbReference>
<feature type="binding site" evidence="15">
    <location>
        <position position="436"/>
    </location>
    <ligand>
        <name>Zn(2+)</name>
        <dbReference type="ChEBI" id="CHEBI:29105"/>
    </ligand>
</feature>
<dbReference type="CDD" id="cd00114">
    <property type="entry name" value="LIGANc"/>
    <property type="match status" value="1"/>
</dbReference>
<evidence type="ECO:0000256" key="11">
    <source>
        <dbReference type="ARBA" id="ARBA00023204"/>
    </source>
</evidence>
<dbReference type="GO" id="GO:0046872">
    <property type="term" value="F:metal ion binding"/>
    <property type="evidence" value="ECO:0007669"/>
    <property type="project" value="UniProtKB-KW"/>
</dbReference>
<feature type="binding site" evidence="15">
    <location>
        <begin position="85"/>
        <end position="86"/>
    </location>
    <ligand>
        <name>NAD(+)</name>
        <dbReference type="ChEBI" id="CHEBI:57540"/>
    </ligand>
</feature>
<dbReference type="Pfam" id="PF12826">
    <property type="entry name" value="HHH_2"/>
    <property type="match status" value="1"/>
</dbReference>
<dbReference type="InterPro" id="IPR004150">
    <property type="entry name" value="NAD_DNA_ligase_OB"/>
</dbReference>
<keyword evidence="6 15" id="KW-0479">Metal-binding</keyword>
<dbReference type="SMART" id="SM00278">
    <property type="entry name" value="HhH1"/>
    <property type="match status" value="3"/>
</dbReference>
<dbReference type="Pfam" id="PF01653">
    <property type="entry name" value="DNA_ligase_aden"/>
    <property type="match status" value="1"/>
</dbReference>
<dbReference type="FunFam" id="3.30.470.30:FF:000001">
    <property type="entry name" value="DNA ligase"/>
    <property type="match status" value="1"/>
</dbReference>
<evidence type="ECO:0000256" key="3">
    <source>
        <dbReference type="ARBA" id="ARBA00013308"/>
    </source>
</evidence>
<dbReference type="SUPFAM" id="SSF52113">
    <property type="entry name" value="BRCT domain"/>
    <property type="match status" value="1"/>
</dbReference>
<evidence type="ECO:0000256" key="12">
    <source>
        <dbReference type="ARBA" id="ARBA00023211"/>
    </source>
</evidence>
<comment type="similarity">
    <text evidence="14 15">Belongs to the NAD-dependent DNA ligase family. LigA subfamily.</text>
</comment>
<dbReference type="PROSITE" id="PS01055">
    <property type="entry name" value="DNA_LIGASE_N1"/>
    <property type="match status" value="1"/>
</dbReference>
<dbReference type="NCBIfam" id="TIGR00575">
    <property type="entry name" value="dnlj"/>
    <property type="match status" value="1"/>
</dbReference>
<comment type="catalytic activity">
    <reaction evidence="13 15 16">
        <text>NAD(+) + (deoxyribonucleotide)n-3'-hydroxyl + 5'-phospho-(deoxyribonucleotide)m = (deoxyribonucleotide)n+m + AMP + beta-nicotinamide D-nucleotide.</text>
        <dbReference type="EC" id="6.5.1.2"/>
    </reaction>
</comment>
<evidence type="ECO:0000256" key="14">
    <source>
        <dbReference type="ARBA" id="ARBA00060881"/>
    </source>
</evidence>
<reference evidence="18 19" key="1">
    <citation type="submission" date="2020-04" db="EMBL/GenBank/DDBJ databases">
        <authorList>
            <person name="Basu S."/>
            <person name="Maruthanayagam V."/>
            <person name="Chakraborty S."/>
            <person name="Pramanik A."/>
            <person name="Mukherjee J."/>
            <person name="Brink B."/>
        </authorList>
    </citation>
    <scope>NUCLEOTIDE SEQUENCE [LARGE SCALE GENOMIC DNA]</scope>
    <source>
        <strain evidence="18 19">AP17</strain>
    </source>
</reference>
<dbReference type="Pfam" id="PF03120">
    <property type="entry name" value="OB_DNA_ligase"/>
    <property type="match status" value="1"/>
</dbReference>
<evidence type="ECO:0000313" key="18">
    <source>
        <dbReference type="EMBL" id="QIZ70277.1"/>
    </source>
</evidence>
<evidence type="ECO:0000256" key="6">
    <source>
        <dbReference type="ARBA" id="ARBA00022723"/>
    </source>
</evidence>
<accession>A0A6H1TVV0</accession>
<dbReference type="Pfam" id="PF00533">
    <property type="entry name" value="BRCT"/>
    <property type="match status" value="1"/>
</dbReference>
<feature type="binding site" evidence="15">
    <location>
        <position position="319"/>
    </location>
    <ligand>
        <name>NAD(+)</name>
        <dbReference type="ChEBI" id="CHEBI:57540"/>
    </ligand>
</feature>
<keyword evidence="9 15" id="KW-0460">Magnesium</keyword>
<dbReference type="RefSeq" id="WP_168568432.1">
    <property type="nucleotide sequence ID" value="NZ_CP051167.1"/>
</dbReference>
<keyword evidence="10 15" id="KW-0520">NAD</keyword>
<dbReference type="Gene3D" id="1.10.287.610">
    <property type="entry name" value="Helix hairpin bin"/>
    <property type="match status" value="1"/>
</dbReference>
<dbReference type="Pfam" id="PF14520">
    <property type="entry name" value="HHH_5"/>
    <property type="match status" value="1"/>
</dbReference>
<dbReference type="FunFam" id="1.10.287.610:FF:000002">
    <property type="entry name" value="DNA ligase"/>
    <property type="match status" value="1"/>
</dbReference>
<dbReference type="KEGG" id="oxy:HCG48_06555"/>
<evidence type="ECO:0000256" key="5">
    <source>
        <dbReference type="ARBA" id="ARBA00022705"/>
    </source>
</evidence>
<dbReference type="FunFam" id="1.10.150.20:FF:000007">
    <property type="entry name" value="DNA ligase"/>
    <property type="match status" value="1"/>
</dbReference>
<dbReference type="InterPro" id="IPR001679">
    <property type="entry name" value="DNA_ligase"/>
</dbReference>
<dbReference type="Gene3D" id="6.20.10.30">
    <property type="match status" value="1"/>
</dbReference>
<evidence type="ECO:0000256" key="8">
    <source>
        <dbReference type="ARBA" id="ARBA00022833"/>
    </source>
</evidence>
<evidence type="ECO:0000256" key="9">
    <source>
        <dbReference type="ARBA" id="ARBA00022842"/>
    </source>
</evidence>
<comment type="function">
    <text evidence="1 15">DNA ligase that catalyzes the formation of phosphodiester linkages between 5'-phosphoryl and 3'-hydroxyl groups in double-stranded DNA using NAD as a coenzyme and as the energy source for the reaction. It is essential for DNA replication and repair of damaged DNA.</text>
</comment>
<keyword evidence="5 15" id="KW-0235">DNA replication</keyword>
<dbReference type="SUPFAM" id="SSF47781">
    <property type="entry name" value="RuvA domain 2-like"/>
    <property type="match status" value="1"/>
</dbReference>
<feature type="binding site" evidence="15">
    <location>
        <position position="176"/>
    </location>
    <ligand>
        <name>NAD(+)</name>
        <dbReference type="ChEBI" id="CHEBI:57540"/>
    </ligand>
</feature>
<dbReference type="PANTHER" id="PTHR23389">
    <property type="entry name" value="CHROMOSOME TRANSMISSION FIDELITY FACTOR 18"/>
    <property type="match status" value="1"/>
</dbReference>
<evidence type="ECO:0000256" key="2">
    <source>
        <dbReference type="ARBA" id="ARBA00012722"/>
    </source>
</evidence>
<evidence type="ECO:0000256" key="1">
    <source>
        <dbReference type="ARBA" id="ARBA00004067"/>
    </source>
</evidence>
<dbReference type="SMART" id="SM00292">
    <property type="entry name" value="BRCT"/>
    <property type="match status" value="1"/>
</dbReference>
<evidence type="ECO:0000256" key="13">
    <source>
        <dbReference type="ARBA" id="ARBA00034005"/>
    </source>
</evidence>
<feature type="domain" description="BRCT" evidence="17">
    <location>
        <begin position="600"/>
        <end position="678"/>
    </location>
</feature>
<dbReference type="PROSITE" id="PS01056">
    <property type="entry name" value="DNA_LIGASE_N2"/>
    <property type="match status" value="1"/>
</dbReference>
<keyword evidence="4 15" id="KW-0436">Ligase</keyword>
<comment type="cofactor">
    <cofactor evidence="15">
        <name>Mg(2+)</name>
        <dbReference type="ChEBI" id="CHEBI:18420"/>
    </cofactor>
    <cofactor evidence="15">
        <name>Mn(2+)</name>
        <dbReference type="ChEBI" id="CHEBI:29035"/>
    </cofactor>
</comment>
<protein>
    <recommendedName>
        <fullName evidence="3 15">DNA ligase</fullName>
        <ecNumber evidence="2 15">6.5.1.2</ecNumber>
    </recommendedName>
    <alternativeName>
        <fullName evidence="15">Polydeoxyribonucleotide synthase [NAD(+)]</fullName>
    </alternativeName>
</protein>
<dbReference type="InterPro" id="IPR012340">
    <property type="entry name" value="NA-bd_OB-fold"/>
</dbReference>
<keyword evidence="19" id="KW-1185">Reference proteome</keyword>
<dbReference type="NCBIfam" id="NF005932">
    <property type="entry name" value="PRK07956.1"/>
    <property type="match status" value="1"/>
</dbReference>
<dbReference type="Gene3D" id="3.30.470.30">
    <property type="entry name" value="DNA ligase/mRNA capping enzyme"/>
    <property type="match status" value="1"/>
</dbReference>
<feature type="binding site" evidence="15">
    <location>
        <position position="139"/>
    </location>
    <ligand>
        <name>NAD(+)</name>
        <dbReference type="ChEBI" id="CHEBI:57540"/>
    </ligand>
</feature>
<feature type="active site" description="N6-AMP-lysine intermediate" evidence="15">
    <location>
        <position position="118"/>
    </location>
</feature>
<dbReference type="InterPro" id="IPR013840">
    <property type="entry name" value="DNAligase_N"/>
</dbReference>
<evidence type="ECO:0000256" key="15">
    <source>
        <dbReference type="HAMAP-Rule" id="MF_01588"/>
    </source>
</evidence>
<feature type="binding site" evidence="15">
    <location>
        <position position="416"/>
    </location>
    <ligand>
        <name>Zn(2+)</name>
        <dbReference type="ChEBI" id="CHEBI:29105"/>
    </ligand>
</feature>
<evidence type="ECO:0000256" key="16">
    <source>
        <dbReference type="RuleBase" id="RU000618"/>
    </source>
</evidence>
<proteinExistence type="inferred from homology"/>
<dbReference type="Pfam" id="PF03119">
    <property type="entry name" value="DNA_ligase_ZBD"/>
    <property type="match status" value="1"/>
</dbReference>
<evidence type="ECO:0000256" key="4">
    <source>
        <dbReference type="ARBA" id="ARBA00022598"/>
    </source>
</evidence>
<dbReference type="Gene3D" id="1.10.150.20">
    <property type="entry name" value="5' to 3' exonuclease, C-terminal subdomain"/>
    <property type="match status" value="2"/>
</dbReference>
<dbReference type="Gene3D" id="2.40.50.140">
    <property type="entry name" value="Nucleic acid-binding proteins"/>
    <property type="match status" value="1"/>
</dbReference>
<feature type="binding site" evidence="15">
    <location>
        <begin position="36"/>
        <end position="40"/>
    </location>
    <ligand>
        <name>NAD(+)</name>
        <dbReference type="ChEBI" id="CHEBI:57540"/>
    </ligand>
</feature>
<dbReference type="InterPro" id="IPR001357">
    <property type="entry name" value="BRCT_dom"/>
</dbReference>
<feature type="binding site" evidence="15">
    <location>
        <position position="413"/>
    </location>
    <ligand>
        <name>Zn(2+)</name>
        <dbReference type="ChEBI" id="CHEBI:29105"/>
    </ligand>
</feature>
<gene>
    <name evidence="15 18" type="primary">ligA</name>
    <name evidence="18" type="ORF">HCG48_06555</name>
</gene>
<dbReference type="InterPro" id="IPR003583">
    <property type="entry name" value="Hlx-hairpin-Hlx_DNA-bd_motif"/>
</dbReference>
<dbReference type="GO" id="GO:0003677">
    <property type="term" value="F:DNA binding"/>
    <property type="evidence" value="ECO:0007669"/>
    <property type="project" value="InterPro"/>
</dbReference>
<dbReference type="Pfam" id="PF22745">
    <property type="entry name" value="Nlig-Ia"/>
    <property type="match status" value="1"/>
</dbReference>
<dbReference type="InterPro" id="IPR018239">
    <property type="entry name" value="DNA_ligase_AS"/>
</dbReference>
<keyword evidence="11 15" id="KW-0234">DNA repair</keyword>
<dbReference type="InterPro" id="IPR033136">
    <property type="entry name" value="DNA_ligase_CS"/>
</dbReference>
<keyword evidence="12 15" id="KW-0464">Manganese</keyword>
<dbReference type="PANTHER" id="PTHR23389:SF9">
    <property type="entry name" value="DNA LIGASE"/>
    <property type="match status" value="1"/>
</dbReference>
<dbReference type="GO" id="GO:0003911">
    <property type="term" value="F:DNA ligase (NAD+) activity"/>
    <property type="evidence" value="ECO:0007669"/>
    <property type="project" value="UniProtKB-UniRule"/>
</dbReference>
<dbReference type="EC" id="6.5.1.2" evidence="2 15"/>
<sequence length="678" mass="75287">MSTPSVETQEWVKQLRKQLQKASYAYYVLDNPIMEDAIYDRLYRELQDLENQYPQLVTPDSPTQRVGERPATQFQSVRHNIPLYSLENAFNVEEFAQWQQRWQRVVPKEEFAYVCELKIDGSAIALTYENGILVRGATRGDGEYGEDITQNIKTIRAIPLRLTADPPPAVVEVRGEAFLPLDVFHKINREREANGEQPFANPRNAAAGTLRQLDSRVVAERHLDCFAYTLHIPGEEETEMAATQWDALEQLHALGFKVNPNRVLCRSLDEVRDYYDRWEGDREALPYMTDGVVVKLNDKGLQAELGFTQKFPRWAVALKYAAEEAPTVVEGVTVQVGRTGALTPVAELSPVQLAGTTVSRASLHNSDRLAQLDLHLGDTAIVRKAGEIIPEVVRILPELRPQGAIRFQMPDRCPECGEPVVKPQSEAVTRCINASCPAILRGALIHWGSRDALDINGLGEKLVEQMVDRGLVRSVPDLYDVTVEELAKLERFGKKSAQNLVNAIAESKTKPWSRVLYGLGIRHVGGVNAQLLAEKFPDVDRLASASIADIEGIYGIGLEIANSVYQWFRVCANQGAIDRLKTIGVQLSQQPQTETTGDRARSSNLTGKTFVLTGTLPSLKRSEAKQIIENAGGKVTGSVSRKTDYVVVGEEAGSKLAKAQELGITLLTEEQLLDLVEN</sequence>
<dbReference type="PROSITE" id="PS50172">
    <property type="entry name" value="BRCT"/>
    <property type="match status" value="1"/>
</dbReference>
<dbReference type="HAMAP" id="MF_01588">
    <property type="entry name" value="DNA_ligase_A"/>
    <property type="match status" value="1"/>
</dbReference>
<feature type="binding site" evidence="15">
    <location>
        <position position="295"/>
    </location>
    <ligand>
        <name>NAD(+)</name>
        <dbReference type="ChEBI" id="CHEBI:57540"/>
    </ligand>
</feature>
<dbReference type="SMART" id="SM00532">
    <property type="entry name" value="LIGANc"/>
    <property type="match status" value="1"/>
</dbReference>
<dbReference type="Gene3D" id="3.40.50.10190">
    <property type="entry name" value="BRCT domain"/>
    <property type="match status" value="1"/>
</dbReference>
<dbReference type="SUPFAM" id="SSF50249">
    <property type="entry name" value="Nucleic acid-binding proteins"/>
    <property type="match status" value="1"/>
</dbReference>
<dbReference type="InterPro" id="IPR013839">
    <property type="entry name" value="DNAligase_adenylation"/>
</dbReference>
<keyword evidence="8 15" id="KW-0862">Zinc</keyword>
<dbReference type="FunFam" id="2.40.50.140:FF:000012">
    <property type="entry name" value="DNA ligase"/>
    <property type="match status" value="1"/>
</dbReference>
<name>A0A6H1TVV0_9CYAN</name>
<dbReference type="InterPro" id="IPR036420">
    <property type="entry name" value="BRCT_dom_sf"/>
</dbReference>
<dbReference type="GO" id="GO:0005829">
    <property type="term" value="C:cytosol"/>
    <property type="evidence" value="ECO:0007669"/>
    <property type="project" value="TreeGrafter"/>
</dbReference>
<dbReference type="CDD" id="cd17748">
    <property type="entry name" value="BRCT_DNA_ligase_like"/>
    <property type="match status" value="1"/>
</dbReference>
<dbReference type="PIRSF" id="PIRSF001604">
    <property type="entry name" value="LigA"/>
    <property type="match status" value="1"/>
</dbReference>